<organism evidence="2 3">
    <name type="scientific">Luteimonas chenhongjianii</name>
    <dbReference type="NCBI Taxonomy" id="2006110"/>
    <lineage>
        <taxon>Bacteria</taxon>
        <taxon>Pseudomonadati</taxon>
        <taxon>Pseudomonadota</taxon>
        <taxon>Gammaproteobacteria</taxon>
        <taxon>Lysobacterales</taxon>
        <taxon>Lysobacteraceae</taxon>
        <taxon>Luteimonas</taxon>
    </lineage>
</organism>
<dbReference type="KEGG" id="lum:CNR27_03975"/>
<evidence type="ECO:0000313" key="2">
    <source>
        <dbReference type="EMBL" id="ATD66708.1"/>
    </source>
</evidence>
<sequence length="67" mass="6918">MGLFKMAAVGAVGYFAYQALQRKQANSAPLGNDRSEGTAQRLVSDISDASAGNPQGSMRSSQGNNAP</sequence>
<evidence type="ECO:0000313" key="3">
    <source>
        <dbReference type="Proteomes" id="UP000218968"/>
    </source>
</evidence>
<reference evidence="3" key="1">
    <citation type="submission" date="2017-09" db="EMBL/GenBank/DDBJ databases">
        <title>Luteimonas liuhanmingii sp.nov., isolated from the intestinal contents of Tibetan Plateau Pika in Yushu, Qinghai Province, China.</title>
        <authorList>
            <person name="Gui Z."/>
        </authorList>
    </citation>
    <scope>NUCLEOTIDE SEQUENCE [LARGE SCALE GENOMIC DNA]</scope>
    <source>
        <strain evidence="3">100111</strain>
    </source>
</reference>
<evidence type="ECO:0000256" key="1">
    <source>
        <dbReference type="SAM" id="MobiDB-lite"/>
    </source>
</evidence>
<keyword evidence="3" id="KW-1185">Reference proteome</keyword>
<proteinExistence type="predicted"/>
<feature type="region of interest" description="Disordered" evidence="1">
    <location>
        <begin position="25"/>
        <end position="67"/>
    </location>
</feature>
<dbReference type="Proteomes" id="UP000218968">
    <property type="component" value="Chromosome"/>
</dbReference>
<accession>A0A290XCJ1</accession>
<dbReference type="AlphaFoldDB" id="A0A290XCJ1"/>
<protein>
    <submittedName>
        <fullName evidence="2">Uncharacterized protein</fullName>
    </submittedName>
</protein>
<feature type="compositionally biased region" description="Polar residues" evidence="1">
    <location>
        <begin position="50"/>
        <end position="67"/>
    </location>
</feature>
<gene>
    <name evidence="2" type="ORF">CNR27_03975</name>
</gene>
<dbReference type="RefSeq" id="WP_096297035.1">
    <property type="nucleotide sequence ID" value="NZ_CP023406.1"/>
</dbReference>
<dbReference type="EMBL" id="CP023406">
    <property type="protein sequence ID" value="ATD66708.1"/>
    <property type="molecule type" value="Genomic_DNA"/>
</dbReference>
<dbReference type="OrthoDB" id="5988232at2"/>
<name>A0A290XCJ1_9GAMM</name>